<dbReference type="PANTHER" id="PTHR31758">
    <property type="entry name" value="BTB/POZ DOMAIN-CONTAINING PROTEIN YLR108C"/>
    <property type="match status" value="1"/>
</dbReference>
<evidence type="ECO:0000313" key="2">
    <source>
        <dbReference type="EMBL" id="CAK7219394.1"/>
    </source>
</evidence>
<feature type="compositionally biased region" description="Polar residues" evidence="1">
    <location>
        <begin position="1"/>
        <end position="18"/>
    </location>
</feature>
<dbReference type="Gene3D" id="3.30.710.10">
    <property type="entry name" value="Potassium Channel Kv1.1, Chain A"/>
    <property type="match status" value="1"/>
</dbReference>
<feature type="region of interest" description="Disordered" evidence="1">
    <location>
        <begin position="433"/>
        <end position="453"/>
    </location>
</feature>
<gene>
    <name evidence="2" type="ORF">SCUCBS95973_003807</name>
</gene>
<evidence type="ECO:0000256" key="1">
    <source>
        <dbReference type="SAM" id="MobiDB-lite"/>
    </source>
</evidence>
<feature type="region of interest" description="Disordered" evidence="1">
    <location>
        <begin position="471"/>
        <end position="506"/>
    </location>
</feature>
<protein>
    <recommendedName>
        <fullName evidence="4">BTB/POZ domain-containing protein</fullName>
    </recommendedName>
</protein>
<organism evidence="2 3">
    <name type="scientific">Sporothrix curviconia</name>
    <dbReference type="NCBI Taxonomy" id="1260050"/>
    <lineage>
        <taxon>Eukaryota</taxon>
        <taxon>Fungi</taxon>
        <taxon>Dikarya</taxon>
        <taxon>Ascomycota</taxon>
        <taxon>Pezizomycotina</taxon>
        <taxon>Sordariomycetes</taxon>
        <taxon>Sordariomycetidae</taxon>
        <taxon>Ophiostomatales</taxon>
        <taxon>Ophiostomataceae</taxon>
        <taxon>Sporothrix</taxon>
    </lineage>
</organism>
<accession>A0ABP0BIH2</accession>
<dbReference type="SUPFAM" id="SSF54695">
    <property type="entry name" value="POZ domain"/>
    <property type="match status" value="1"/>
</dbReference>
<sequence length="578" mass="62550">MSSGSQTPRAMSLSSHATPASVAATPGQGPNSNPLTAQLPKLTPSRAGSGSAPPPGAARATSTATTGHPASAPQMTESSVQLAARIPNLLPHERVFPIQIGCELFKLSGASLSSDAPSYFSQYFQCQIKNAENNGEDIGAAIRTLYIDRDPATFRDISLHLQGYHVQPRDGTHFVRLFADAQFYSLPRLISQLYEESIFMSIGHREFQIPRDLFQDPGNLPNYFSLGFAVFFSSPDDLFPGLDREGLLRPPSILPPAVPGRSAETFEELLHLLRGYPVNIRNETHRQTLLRDCRYFNFKGLEQKLIPHALTYNQTRQRNEMALRVEDVLKSGISVAYEPTPSDPLAGWVNYARPFVDDKPAELVLEIGSENTKLHFFPPPGTTSPSPVPVPGSNGHTGIRAEFFRDTKIRISRLFEVIATKLNLPPTTQPLGLLMSKGGASSQPPSPGNTPLSEDLVRVVLEPETAITLDGRPFSLPDVATDDGETPDALFSPNSAGEQPGPSRKRRRVDYAALSGGSTAVPGGSAGTAWVVKAGQWRLRIQGVKNGKSAIECVLVGVKLDAMSSELARNQQRGFLGG</sequence>
<evidence type="ECO:0008006" key="4">
    <source>
        <dbReference type="Google" id="ProtNLM"/>
    </source>
</evidence>
<dbReference type="InterPro" id="IPR011333">
    <property type="entry name" value="SKP1/BTB/POZ_sf"/>
</dbReference>
<feature type="region of interest" description="Disordered" evidence="1">
    <location>
        <begin position="1"/>
        <end position="78"/>
    </location>
</feature>
<proteinExistence type="predicted"/>
<comment type="caution">
    <text evidence="2">The sequence shown here is derived from an EMBL/GenBank/DDBJ whole genome shotgun (WGS) entry which is preliminary data.</text>
</comment>
<keyword evidence="3" id="KW-1185">Reference proteome</keyword>
<dbReference type="EMBL" id="CAWUHB010000017">
    <property type="protein sequence ID" value="CAK7219394.1"/>
    <property type="molecule type" value="Genomic_DNA"/>
</dbReference>
<reference evidence="2 3" key="1">
    <citation type="submission" date="2024-01" db="EMBL/GenBank/DDBJ databases">
        <authorList>
            <person name="Allen C."/>
            <person name="Tagirdzhanova G."/>
        </authorList>
    </citation>
    <scope>NUCLEOTIDE SEQUENCE [LARGE SCALE GENOMIC DNA]</scope>
</reference>
<dbReference type="PANTHER" id="PTHR31758:SF2">
    <property type="entry name" value="BTB_POZ DOMAIN-CONTAINING PROTEIN YLR108C"/>
    <property type="match status" value="1"/>
</dbReference>
<feature type="compositionally biased region" description="Low complexity" evidence="1">
    <location>
        <begin position="44"/>
        <end position="67"/>
    </location>
</feature>
<name>A0ABP0BIH2_9PEZI</name>
<evidence type="ECO:0000313" key="3">
    <source>
        <dbReference type="Proteomes" id="UP001642405"/>
    </source>
</evidence>
<dbReference type="Proteomes" id="UP001642405">
    <property type="component" value="Unassembled WGS sequence"/>
</dbReference>